<dbReference type="Proteomes" id="UP000053372">
    <property type="component" value="Unassembled WGS sequence"/>
</dbReference>
<proteinExistence type="predicted"/>
<name>A0A0V7ZFN4_9CYAN</name>
<evidence type="ECO:0000313" key="2">
    <source>
        <dbReference type="EMBL" id="KST63014.1"/>
    </source>
</evidence>
<evidence type="ECO:0000313" key="3">
    <source>
        <dbReference type="Proteomes" id="UP000053372"/>
    </source>
</evidence>
<dbReference type="EMBL" id="LMTZ01000147">
    <property type="protein sequence ID" value="KST62923.1"/>
    <property type="molecule type" value="Genomic_DNA"/>
</dbReference>
<evidence type="ECO:0000313" key="1">
    <source>
        <dbReference type="EMBL" id="KST62923.1"/>
    </source>
</evidence>
<sequence>MFKTQLSKHNKDNLKVNHQHFETALKKYRIGRVKPIELVLSKYGDSFTHPLYTKIESRLSHPEWSHLQQTAHVRENALMAVRRGEFGIAERLFAEARTPLKANSLSCEGKLLHETFLEQAQAYLDYRRGNFEQVYIRMFNALRIDLVLEEEYDYEIMVIHRIQLLHNLVRTEACRGDFRRAMEIASTLLGYLSGTLEVLPFSGSWGRERLKSQSEKVLAATFSQITSEIALILAGKETQTINDLLAITLHHLQLSASNKNCLHQRSYQWFRLKQAIANNNPASFLEKTSCFLASGRVDTPFLWYATVVDLVSLCKKFDFPCAELIIREVAQDVPEWKLFPKRLLALIDLK</sequence>
<organism evidence="2 3">
    <name type="scientific">Mastigocoleus testarum BC008</name>
    <dbReference type="NCBI Taxonomy" id="371196"/>
    <lineage>
        <taxon>Bacteria</taxon>
        <taxon>Bacillati</taxon>
        <taxon>Cyanobacteriota</taxon>
        <taxon>Cyanophyceae</taxon>
        <taxon>Nostocales</taxon>
        <taxon>Hapalosiphonaceae</taxon>
        <taxon>Mastigocoleus</taxon>
    </lineage>
</organism>
<keyword evidence="3" id="KW-1185">Reference proteome</keyword>
<reference evidence="2 3" key="1">
    <citation type="journal article" date="2015" name="Genome Announc.">
        <title>Draft Genome of the Euendolithic (true boring) Cyanobacterium Mastigocoleus testarum strain BC008.</title>
        <authorList>
            <person name="Guida B.S."/>
            <person name="Garcia-Pichel F."/>
        </authorList>
    </citation>
    <scope>NUCLEOTIDE SEQUENCE [LARGE SCALE GENOMIC DNA]</scope>
    <source>
        <strain evidence="2 3">BC008</strain>
    </source>
</reference>
<dbReference type="EMBL" id="LMTZ01000145">
    <property type="protein sequence ID" value="KST63014.1"/>
    <property type="molecule type" value="Genomic_DNA"/>
</dbReference>
<protein>
    <submittedName>
        <fullName evidence="2">Uncharacterized protein</fullName>
    </submittedName>
</protein>
<gene>
    <name evidence="1" type="ORF">BC008_11425</name>
    <name evidence="2" type="ORF">BC008_11900</name>
</gene>
<dbReference type="AlphaFoldDB" id="A0A0V7ZFN4"/>
<dbReference type="OrthoDB" id="495863at2"/>
<dbReference type="RefSeq" id="WP_058184544.1">
    <property type="nucleotide sequence ID" value="NZ_LMTZ01000145.1"/>
</dbReference>
<comment type="caution">
    <text evidence="2">The sequence shown here is derived from an EMBL/GenBank/DDBJ whole genome shotgun (WGS) entry which is preliminary data.</text>
</comment>
<accession>A0A0V7ZFN4</accession>